<dbReference type="SUPFAM" id="SSF81383">
    <property type="entry name" value="F-box domain"/>
    <property type="match status" value="1"/>
</dbReference>
<gene>
    <name evidence="3" type="ORF">CJOHNSTONI_LOCUS5695</name>
</gene>
<dbReference type="Proteomes" id="UP000746747">
    <property type="component" value="Unassembled WGS sequence"/>
</dbReference>
<evidence type="ECO:0000313" key="3">
    <source>
        <dbReference type="EMBL" id="CAG9535700.1"/>
    </source>
</evidence>
<keyword evidence="4" id="KW-1185">Reference proteome</keyword>
<accession>A0A8J2MPF5</accession>
<keyword evidence="1" id="KW-1133">Transmembrane helix</keyword>
<dbReference type="OrthoDB" id="5830826at2759"/>
<dbReference type="InterPro" id="IPR036047">
    <property type="entry name" value="F-box-like_dom_sf"/>
</dbReference>
<dbReference type="EMBL" id="CAKAEH010001396">
    <property type="protein sequence ID" value="CAG9535700.1"/>
    <property type="molecule type" value="Genomic_DNA"/>
</dbReference>
<keyword evidence="1" id="KW-0472">Membrane</keyword>
<evidence type="ECO:0000313" key="4">
    <source>
        <dbReference type="Proteomes" id="UP000746747"/>
    </source>
</evidence>
<evidence type="ECO:0000259" key="2">
    <source>
        <dbReference type="PROSITE" id="PS50181"/>
    </source>
</evidence>
<feature type="domain" description="F-box" evidence="2">
    <location>
        <begin position="1"/>
        <end position="49"/>
    </location>
</feature>
<evidence type="ECO:0000256" key="1">
    <source>
        <dbReference type="SAM" id="Phobius"/>
    </source>
</evidence>
<sequence>MTEINLPDEIIELIFSYISPVQLCLSGWNRVSKGFKDMLRQTYKSYRVLNTVTGPDCKFFEQFCSPVVYEDEILMRKLEVIIQNIFPHVTMFTVYAGVFSIVLQYIIRLEPILLMPKLRFLHVILDDKCGGLANSHAFSDFILARRFASGLESVKLSVTLSQGSEQLMTCCSFRKFIRFLMEIAEKNFIRSLCLKDKNQMSTKMV</sequence>
<reference evidence="3" key="1">
    <citation type="submission" date="2021-09" db="EMBL/GenBank/DDBJ databases">
        <authorList>
            <consortium name="Pathogen Informatics"/>
        </authorList>
    </citation>
    <scope>NUCLEOTIDE SEQUENCE</scope>
</reference>
<dbReference type="InterPro" id="IPR001810">
    <property type="entry name" value="F-box_dom"/>
</dbReference>
<comment type="caution">
    <text evidence="3">The sequence shown here is derived from an EMBL/GenBank/DDBJ whole genome shotgun (WGS) entry which is preliminary data.</text>
</comment>
<proteinExistence type="predicted"/>
<name>A0A8J2MPF5_9BILA</name>
<dbReference type="PROSITE" id="PS50181">
    <property type="entry name" value="FBOX"/>
    <property type="match status" value="1"/>
</dbReference>
<protein>
    <recommendedName>
        <fullName evidence="2">F-box domain-containing protein</fullName>
    </recommendedName>
</protein>
<organism evidence="3 4">
    <name type="scientific">Cercopithifilaria johnstoni</name>
    <dbReference type="NCBI Taxonomy" id="2874296"/>
    <lineage>
        <taxon>Eukaryota</taxon>
        <taxon>Metazoa</taxon>
        <taxon>Ecdysozoa</taxon>
        <taxon>Nematoda</taxon>
        <taxon>Chromadorea</taxon>
        <taxon>Rhabditida</taxon>
        <taxon>Spirurina</taxon>
        <taxon>Spiruromorpha</taxon>
        <taxon>Filarioidea</taxon>
        <taxon>Onchocercidae</taxon>
        <taxon>Cercopithifilaria</taxon>
    </lineage>
</organism>
<keyword evidence="1" id="KW-0812">Transmembrane</keyword>
<feature type="transmembrane region" description="Helical" evidence="1">
    <location>
        <begin position="85"/>
        <end position="107"/>
    </location>
</feature>
<dbReference type="AlphaFoldDB" id="A0A8J2MPF5"/>